<dbReference type="AlphaFoldDB" id="A0A917K3F3"/>
<dbReference type="NCBIfam" id="TIGR03087">
    <property type="entry name" value="stp1"/>
    <property type="match status" value="1"/>
</dbReference>
<evidence type="ECO:0000259" key="1">
    <source>
        <dbReference type="Pfam" id="PF13439"/>
    </source>
</evidence>
<proteinExistence type="predicted"/>
<name>A0A917K3F3_9PROT</name>
<dbReference type="GO" id="GO:0016757">
    <property type="term" value="F:glycosyltransferase activity"/>
    <property type="evidence" value="ECO:0007669"/>
    <property type="project" value="TreeGrafter"/>
</dbReference>
<dbReference type="Proteomes" id="UP000661507">
    <property type="component" value="Unassembled WGS sequence"/>
</dbReference>
<reference evidence="2" key="2">
    <citation type="submission" date="2020-09" db="EMBL/GenBank/DDBJ databases">
        <authorList>
            <person name="Sun Q."/>
            <person name="Zhou Y."/>
        </authorList>
    </citation>
    <scope>NUCLEOTIDE SEQUENCE</scope>
    <source>
        <strain evidence="2">CGMCC 1.3617</strain>
    </source>
</reference>
<gene>
    <name evidence="2" type="ORF">GCM10011320_00150</name>
</gene>
<dbReference type="Pfam" id="PF13692">
    <property type="entry name" value="Glyco_trans_1_4"/>
    <property type="match status" value="1"/>
</dbReference>
<dbReference type="Gene3D" id="3.40.50.2000">
    <property type="entry name" value="Glycogen Phosphorylase B"/>
    <property type="match status" value="2"/>
</dbReference>
<dbReference type="InterPro" id="IPR028098">
    <property type="entry name" value="Glyco_trans_4-like_N"/>
</dbReference>
<protein>
    <submittedName>
        <fullName evidence="2">Glycosyl transferase</fullName>
    </submittedName>
</protein>
<sequence length="399" mass="43295">MPAKRLLFLAHRIPYPPDKGEKIRSWHMLEHLSRHWRVDLGCLVDDPADIAHLPVLERVCERVHAARVTRSGRMARTLLGLRPGRPLSLSWFHEPGLARWVRRGLAEQRYDAVLAYSSAMAAYLPARAGGPFRVLDMVDVDSEKWRAYGATKGPKGLLWAREARTLLAFERRAAAAFDRTLFVSPQEAATFAKLAPEVADRIDWVENGVDLTRFDPALSWPDPFEAGNPAIVFTGTMDYRPNVEAVTFFAREVMPLLASLTPAPHFHIVGANPAPAVRALADLPGVRVVGTVPDVRPFLAHAAVAVAPLRIARGIQNKVLEALAMGRPVVASPEAHEGVHALAGQDLLVADGAEAMAAAVAKVLAGEAPGLGPAGRAAVIAGHDWEGKLSRLDRILLDA</sequence>
<organism evidence="2 3">
    <name type="scientific">Neoroseomonas lacus</name>
    <dbReference type="NCBI Taxonomy" id="287609"/>
    <lineage>
        <taxon>Bacteria</taxon>
        <taxon>Pseudomonadati</taxon>
        <taxon>Pseudomonadota</taxon>
        <taxon>Alphaproteobacteria</taxon>
        <taxon>Acetobacterales</taxon>
        <taxon>Acetobacteraceae</taxon>
        <taxon>Neoroseomonas</taxon>
    </lineage>
</organism>
<dbReference type="CDD" id="cd03801">
    <property type="entry name" value="GT4_PimA-like"/>
    <property type="match status" value="1"/>
</dbReference>
<reference evidence="2" key="1">
    <citation type="journal article" date="2014" name="Int. J. Syst. Evol. Microbiol.">
        <title>Complete genome sequence of Corynebacterium casei LMG S-19264T (=DSM 44701T), isolated from a smear-ripened cheese.</title>
        <authorList>
            <consortium name="US DOE Joint Genome Institute (JGI-PGF)"/>
            <person name="Walter F."/>
            <person name="Albersmeier A."/>
            <person name="Kalinowski J."/>
            <person name="Ruckert C."/>
        </authorList>
    </citation>
    <scope>NUCLEOTIDE SEQUENCE</scope>
    <source>
        <strain evidence="2">CGMCC 1.3617</strain>
    </source>
</reference>
<keyword evidence="2" id="KW-0808">Transferase</keyword>
<accession>A0A917K3F3</accession>
<dbReference type="SUPFAM" id="SSF53756">
    <property type="entry name" value="UDP-Glycosyltransferase/glycogen phosphorylase"/>
    <property type="match status" value="1"/>
</dbReference>
<dbReference type="Pfam" id="PF13439">
    <property type="entry name" value="Glyco_transf_4"/>
    <property type="match status" value="1"/>
</dbReference>
<feature type="domain" description="Glycosyltransferase subfamily 4-like N-terminal" evidence="1">
    <location>
        <begin position="83"/>
        <end position="213"/>
    </location>
</feature>
<comment type="caution">
    <text evidence="2">The sequence shown here is derived from an EMBL/GenBank/DDBJ whole genome shotgun (WGS) entry which is preliminary data.</text>
</comment>
<evidence type="ECO:0000313" key="3">
    <source>
        <dbReference type="Proteomes" id="UP000661507"/>
    </source>
</evidence>
<keyword evidence="3" id="KW-1185">Reference proteome</keyword>
<dbReference type="PANTHER" id="PTHR12526:SF600">
    <property type="entry name" value="GLYCOSYL TRANSFERASE GROUP 1"/>
    <property type="match status" value="1"/>
</dbReference>
<dbReference type="InterPro" id="IPR017521">
    <property type="entry name" value="Sugar_tfrase_PEP-CTERM_Stp1"/>
</dbReference>
<dbReference type="EMBL" id="BMKW01000001">
    <property type="protein sequence ID" value="GGI97484.1"/>
    <property type="molecule type" value="Genomic_DNA"/>
</dbReference>
<dbReference type="PANTHER" id="PTHR12526">
    <property type="entry name" value="GLYCOSYLTRANSFERASE"/>
    <property type="match status" value="1"/>
</dbReference>
<evidence type="ECO:0000313" key="2">
    <source>
        <dbReference type="EMBL" id="GGI97484.1"/>
    </source>
</evidence>